<dbReference type="EMBL" id="DUZY01000005">
    <property type="protein sequence ID" value="DAD41256.1"/>
    <property type="molecule type" value="Genomic_DNA"/>
</dbReference>
<evidence type="ECO:0000313" key="9">
    <source>
        <dbReference type="Proteomes" id="UP000607653"/>
    </source>
</evidence>
<keyword evidence="4" id="KW-0378">Hydrolase</keyword>
<dbReference type="InterPro" id="IPR036852">
    <property type="entry name" value="Peptidase_S8/S53_dom_sf"/>
</dbReference>
<organism evidence="8 9">
    <name type="scientific">Nelumbo nucifera</name>
    <name type="common">Sacred lotus</name>
    <dbReference type="NCBI Taxonomy" id="4432"/>
    <lineage>
        <taxon>Eukaryota</taxon>
        <taxon>Viridiplantae</taxon>
        <taxon>Streptophyta</taxon>
        <taxon>Embryophyta</taxon>
        <taxon>Tracheophyta</taxon>
        <taxon>Spermatophyta</taxon>
        <taxon>Magnoliopsida</taxon>
        <taxon>Proteales</taxon>
        <taxon>Nelumbonaceae</taxon>
        <taxon>Nelumbo</taxon>
    </lineage>
</organism>
<evidence type="ECO:0000313" key="8">
    <source>
        <dbReference type="EMBL" id="DAD41256.1"/>
    </source>
</evidence>
<dbReference type="GO" id="GO:0004252">
    <property type="term" value="F:serine-type endopeptidase activity"/>
    <property type="evidence" value="ECO:0007669"/>
    <property type="project" value="InterPro"/>
</dbReference>
<sequence length="233" mass="25053">MELLLSRMEFQLQGRLCTLDKNDSLSDQVDYVGSARVPGAIFLSSSSNLEFFIQSSFPAVFLSPQDGQTMPCLDYIQGNSVSDSGVKASLEFRKRLIGTKPAPRVAKYSSKLSWRLRAYGIWFLGISIVEWAQTSPVGDSGSHILFSNFNLISGTSMSCPHAAGVAALLKGAHPEWSPAAIRSAMMTTADSLDNTVNPIKDIGYGDKAASPIAMGNGHINPNKALDPGLICHL</sequence>
<dbReference type="GO" id="GO:0006508">
    <property type="term" value="P:proteolysis"/>
    <property type="evidence" value="ECO:0007669"/>
    <property type="project" value="UniProtKB-KW"/>
</dbReference>
<comment type="similarity">
    <text evidence="1 6">Belongs to the peptidase S8 family.</text>
</comment>
<dbReference type="Gene3D" id="3.40.50.200">
    <property type="entry name" value="Peptidase S8/S53 domain"/>
    <property type="match status" value="1"/>
</dbReference>
<dbReference type="InterPro" id="IPR000209">
    <property type="entry name" value="Peptidase_S8/S53_dom"/>
</dbReference>
<keyword evidence="2" id="KW-0645">Protease</keyword>
<evidence type="ECO:0000256" key="2">
    <source>
        <dbReference type="ARBA" id="ARBA00022670"/>
    </source>
</evidence>
<evidence type="ECO:0000256" key="6">
    <source>
        <dbReference type="PROSITE-ProRule" id="PRU01240"/>
    </source>
</evidence>
<keyword evidence="9" id="KW-1185">Reference proteome</keyword>
<proteinExistence type="inferred from homology"/>
<evidence type="ECO:0000259" key="7">
    <source>
        <dbReference type="Pfam" id="PF00082"/>
    </source>
</evidence>
<name>A0A822ZE16_NELNU</name>
<dbReference type="AlphaFoldDB" id="A0A822ZE16"/>
<dbReference type="Gene3D" id="3.50.30.30">
    <property type="match status" value="1"/>
</dbReference>
<evidence type="ECO:0000256" key="1">
    <source>
        <dbReference type="ARBA" id="ARBA00011073"/>
    </source>
</evidence>
<dbReference type="Pfam" id="PF00082">
    <property type="entry name" value="Peptidase_S8"/>
    <property type="match status" value="1"/>
</dbReference>
<keyword evidence="5" id="KW-0720">Serine protease</keyword>
<dbReference type="Proteomes" id="UP000607653">
    <property type="component" value="Unassembled WGS sequence"/>
</dbReference>
<comment type="caution">
    <text evidence="8">The sequence shown here is derived from an EMBL/GenBank/DDBJ whole genome shotgun (WGS) entry which is preliminary data.</text>
</comment>
<accession>A0A822ZE16</accession>
<dbReference type="PROSITE" id="PS00138">
    <property type="entry name" value="SUBTILASE_SER"/>
    <property type="match status" value="1"/>
</dbReference>
<evidence type="ECO:0000256" key="5">
    <source>
        <dbReference type="ARBA" id="ARBA00022825"/>
    </source>
</evidence>
<dbReference type="PROSITE" id="PS51892">
    <property type="entry name" value="SUBTILASE"/>
    <property type="match status" value="1"/>
</dbReference>
<dbReference type="InterPro" id="IPR023828">
    <property type="entry name" value="Peptidase_S8_Ser-AS"/>
</dbReference>
<dbReference type="PANTHER" id="PTHR10795">
    <property type="entry name" value="PROPROTEIN CONVERTASE SUBTILISIN/KEXIN"/>
    <property type="match status" value="1"/>
</dbReference>
<feature type="domain" description="Peptidase S8/S53" evidence="7">
    <location>
        <begin position="110"/>
        <end position="197"/>
    </location>
</feature>
<evidence type="ECO:0000256" key="4">
    <source>
        <dbReference type="ARBA" id="ARBA00022801"/>
    </source>
</evidence>
<protein>
    <recommendedName>
        <fullName evidence="7">Peptidase S8/S53 domain-containing protein</fullName>
    </recommendedName>
</protein>
<comment type="caution">
    <text evidence="6">Lacks conserved residue(s) required for the propagation of feature annotation.</text>
</comment>
<evidence type="ECO:0000256" key="3">
    <source>
        <dbReference type="ARBA" id="ARBA00022729"/>
    </source>
</evidence>
<keyword evidence="3" id="KW-0732">Signal</keyword>
<dbReference type="InterPro" id="IPR045051">
    <property type="entry name" value="SBT"/>
</dbReference>
<gene>
    <name evidence="8" type="ORF">HUJ06_015579</name>
</gene>
<dbReference type="SUPFAM" id="SSF52743">
    <property type="entry name" value="Subtilisin-like"/>
    <property type="match status" value="1"/>
</dbReference>
<reference evidence="8 9" key="1">
    <citation type="journal article" date="2020" name="Mol. Biol. Evol.">
        <title>Distinct Expression and Methylation Patterns for Genes with Different Fates following a Single Whole-Genome Duplication in Flowering Plants.</title>
        <authorList>
            <person name="Shi T."/>
            <person name="Rahmani R.S."/>
            <person name="Gugger P.F."/>
            <person name="Wang M."/>
            <person name="Li H."/>
            <person name="Zhang Y."/>
            <person name="Li Z."/>
            <person name="Wang Q."/>
            <person name="Van de Peer Y."/>
            <person name="Marchal K."/>
            <person name="Chen J."/>
        </authorList>
    </citation>
    <scope>NUCLEOTIDE SEQUENCE [LARGE SCALE GENOMIC DNA]</scope>
    <source>
        <tissue evidence="8">Leaf</tissue>
    </source>
</reference>